<dbReference type="GO" id="GO:0016829">
    <property type="term" value="F:lyase activity"/>
    <property type="evidence" value="ECO:0007669"/>
    <property type="project" value="UniProtKB-KW"/>
</dbReference>
<dbReference type="InterPro" id="IPR012480">
    <property type="entry name" value="Hepar_II_III_C"/>
</dbReference>
<dbReference type="PANTHER" id="PTHR39210">
    <property type="entry name" value="HEPARIN-SULFATE LYASE"/>
    <property type="match status" value="1"/>
</dbReference>
<dbReference type="InterPro" id="IPR031680">
    <property type="entry name" value="Hepar_II_III_N"/>
</dbReference>
<evidence type="ECO:0000259" key="6">
    <source>
        <dbReference type="Pfam" id="PF16889"/>
    </source>
</evidence>
<evidence type="ECO:0000256" key="1">
    <source>
        <dbReference type="ARBA" id="ARBA00004418"/>
    </source>
</evidence>
<evidence type="ECO:0000256" key="3">
    <source>
        <dbReference type="ARBA" id="ARBA00022764"/>
    </source>
</evidence>
<feature type="domain" description="Heparinase II/III-like C-terminal" evidence="5">
    <location>
        <begin position="307"/>
        <end position="514"/>
    </location>
</feature>
<feature type="domain" description="Heparin-sulfate lyase N-terminal" evidence="6">
    <location>
        <begin position="170"/>
        <end position="284"/>
    </location>
</feature>
<gene>
    <name evidence="7" type="ORF">ES724_01615</name>
</gene>
<name>A0A5C6ZYD9_9FLAO</name>
<dbReference type="Pfam" id="PF07940">
    <property type="entry name" value="Hepar_II_III_C"/>
    <property type="match status" value="1"/>
</dbReference>
<dbReference type="InterPro" id="IPR008929">
    <property type="entry name" value="Chondroitin_lyas"/>
</dbReference>
<dbReference type="RefSeq" id="WP_415685852.1">
    <property type="nucleotide sequence ID" value="NZ_CBCSHZ010000002.1"/>
</dbReference>
<keyword evidence="4" id="KW-0456">Lyase</keyword>
<evidence type="ECO:0000313" key="7">
    <source>
        <dbReference type="EMBL" id="TXD95748.1"/>
    </source>
</evidence>
<evidence type="ECO:0000259" key="5">
    <source>
        <dbReference type="Pfam" id="PF07940"/>
    </source>
</evidence>
<keyword evidence="3" id="KW-0574">Periplasm</keyword>
<comment type="caution">
    <text evidence="7">The sequence shown here is derived from an EMBL/GenBank/DDBJ whole genome shotgun (WGS) entry which is preliminary data.</text>
</comment>
<dbReference type="SUPFAM" id="SSF48230">
    <property type="entry name" value="Chondroitin AC/alginate lyase"/>
    <property type="match status" value="1"/>
</dbReference>
<dbReference type="Proteomes" id="UP000321367">
    <property type="component" value="Unassembled WGS sequence"/>
</dbReference>
<keyword evidence="2" id="KW-0732">Signal</keyword>
<protein>
    <submittedName>
        <fullName evidence="7">Uncharacterized protein</fullName>
    </submittedName>
</protein>
<keyword evidence="8" id="KW-1185">Reference proteome</keyword>
<evidence type="ECO:0000256" key="2">
    <source>
        <dbReference type="ARBA" id="ARBA00022729"/>
    </source>
</evidence>
<dbReference type="EMBL" id="VORY01000001">
    <property type="protein sequence ID" value="TXD95748.1"/>
    <property type="molecule type" value="Genomic_DNA"/>
</dbReference>
<dbReference type="GO" id="GO:0042597">
    <property type="term" value="C:periplasmic space"/>
    <property type="evidence" value="ECO:0007669"/>
    <property type="project" value="UniProtKB-SubCell"/>
</dbReference>
<dbReference type="AlphaFoldDB" id="A0A5C6ZYD9"/>
<sequence length="526" mass="61210">MDISSIKIYFNTLKHVKPTQLYHQVYYRLKNRFFSKEFSMKPETVVPLKFQSGILYPNTYLGSQRFSFLNIEKSFSNIDWNFAENGKLWTYNLNYFEFLNQEKITKEQGLNLIWDYISKKEILKDGLEPYPISLRGINWVKFLAHNEIKNEEINDCLFQDYSRLSENLEYHLLANHLLENGFSLLFGAYYFKNEAFYSKAKQIIVGELNEQILNDGAHYELSPMYHQIILHRVLDCINLVGENSWKRNELLSLLMTKAEKMLGFLEEISFKNGEIPKLNDAANGIAPNTKELKHFAESLGIKASKIELSDSGYRKFEINKLEILMDVGQIAPTYQPGHSHADSLQFLMSYNDQPIIVDTGISTYEKNERRQLERSTASHNTVTINDLNSSEVWGGFRVARRAKVTIQKESANSIEASHNGYAKQAIVHKRTFSKIENYFEVIEEIISDTNIEAKGHLHFHPDVEIEISGNKIFLNNYLQIEFLENFKFEIQDYKFAERFNKLIAAKKLVYSFTNNAEISIKPLSTY</sequence>
<dbReference type="Gene3D" id="2.70.98.70">
    <property type="match status" value="1"/>
</dbReference>
<dbReference type="Pfam" id="PF16889">
    <property type="entry name" value="Hepar_II_III_N"/>
    <property type="match status" value="1"/>
</dbReference>
<dbReference type="Gene3D" id="1.50.10.100">
    <property type="entry name" value="Chondroitin AC/alginate lyase"/>
    <property type="match status" value="1"/>
</dbReference>
<accession>A0A5C6ZYD9</accession>
<organism evidence="7 8">
    <name type="scientific">Gillisia hiemivivida</name>
    <dbReference type="NCBI Taxonomy" id="291190"/>
    <lineage>
        <taxon>Bacteria</taxon>
        <taxon>Pseudomonadati</taxon>
        <taxon>Bacteroidota</taxon>
        <taxon>Flavobacteriia</taxon>
        <taxon>Flavobacteriales</taxon>
        <taxon>Flavobacteriaceae</taxon>
        <taxon>Gillisia</taxon>
    </lineage>
</organism>
<reference evidence="7 8" key="1">
    <citation type="submission" date="2019-08" db="EMBL/GenBank/DDBJ databases">
        <title>Genome sequence of Gillisia hiemivivida IC154 (type strain).</title>
        <authorList>
            <person name="Bowman J.P."/>
        </authorList>
    </citation>
    <scope>NUCLEOTIDE SEQUENCE [LARGE SCALE GENOMIC DNA]</scope>
    <source>
        <strain evidence="7 8">IC154</strain>
    </source>
</reference>
<evidence type="ECO:0000256" key="4">
    <source>
        <dbReference type="ARBA" id="ARBA00023239"/>
    </source>
</evidence>
<proteinExistence type="predicted"/>
<comment type="subcellular location">
    <subcellularLocation>
        <location evidence="1">Periplasm</location>
    </subcellularLocation>
</comment>
<dbReference type="PANTHER" id="PTHR39210:SF1">
    <property type="entry name" value="HEPARIN-SULFATE LYASE"/>
    <property type="match status" value="1"/>
</dbReference>
<evidence type="ECO:0000313" key="8">
    <source>
        <dbReference type="Proteomes" id="UP000321367"/>
    </source>
</evidence>